<gene>
    <name evidence="2" type="ORF">WMO26_01295</name>
</gene>
<dbReference type="RefSeq" id="WP_349217717.1">
    <property type="nucleotide sequence ID" value="NZ_JBBMFD010000001.1"/>
</dbReference>
<dbReference type="Proteomes" id="UP001489509">
    <property type="component" value="Unassembled WGS sequence"/>
</dbReference>
<evidence type="ECO:0000313" key="2">
    <source>
        <dbReference type="EMBL" id="MEQ2439457.1"/>
    </source>
</evidence>
<keyword evidence="3" id="KW-1185">Reference proteome</keyword>
<reference evidence="2 3" key="1">
    <citation type="submission" date="2024-03" db="EMBL/GenBank/DDBJ databases">
        <title>Human intestinal bacterial collection.</title>
        <authorList>
            <person name="Pauvert C."/>
            <person name="Hitch T.C.A."/>
            <person name="Clavel T."/>
        </authorList>
    </citation>
    <scope>NUCLEOTIDE SEQUENCE [LARGE SCALE GENOMIC DNA]</scope>
    <source>
        <strain evidence="2 3">CLA-JM-H44</strain>
    </source>
</reference>
<keyword evidence="1" id="KW-0472">Membrane</keyword>
<keyword evidence="1" id="KW-0812">Transmembrane</keyword>
<keyword evidence="1" id="KW-1133">Transmembrane helix</keyword>
<dbReference type="EMBL" id="JBBMFD010000001">
    <property type="protein sequence ID" value="MEQ2439457.1"/>
    <property type="molecule type" value="Genomic_DNA"/>
</dbReference>
<evidence type="ECO:0000256" key="1">
    <source>
        <dbReference type="SAM" id="Phobius"/>
    </source>
</evidence>
<evidence type="ECO:0008006" key="4">
    <source>
        <dbReference type="Google" id="ProtNLM"/>
    </source>
</evidence>
<organism evidence="2 3">
    <name type="scientific">Solibaculum intestinale</name>
    <dbReference type="NCBI Taxonomy" id="3133165"/>
    <lineage>
        <taxon>Bacteria</taxon>
        <taxon>Bacillati</taxon>
        <taxon>Bacillota</taxon>
        <taxon>Clostridia</taxon>
        <taxon>Eubacteriales</taxon>
        <taxon>Oscillospiraceae</taxon>
        <taxon>Solibaculum</taxon>
    </lineage>
</organism>
<feature type="transmembrane region" description="Helical" evidence="1">
    <location>
        <begin position="12"/>
        <end position="31"/>
    </location>
</feature>
<proteinExistence type="predicted"/>
<protein>
    <recommendedName>
        <fullName evidence="4">DUF975 family protein</fullName>
    </recommendedName>
</protein>
<accession>A0ABV1DYK6</accession>
<name>A0ABV1DYK6_9FIRM</name>
<feature type="transmembrane region" description="Helical" evidence="1">
    <location>
        <begin position="37"/>
        <end position="59"/>
    </location>
</feature>
<evidence type="ECO:0000313" key="3">
    <source>
        <dbReference type="Proteomes" id="UP001489509"/>
    </source>
</evidence>
<comment type="caution">
    <text evidence="2">The sequence shown here is derived from an EMBL/GenBank/DDBJ whole genome shotgun (WGS) entry which is preliminary data.</text>
</comment>
<feature type="transmembrane region" description="Helical" evidence="1">
    <location>
        <begin position="147"/>
        <end position="170"/>
    </location>
</feature>
<sequence length="194" mass="21601">MNKSIPRQGAQLMLSCLLASFFALLCWVLALTAEGTAFVVLTQILLILVYFGSLYGTIWQMGHEDQILVDINQMKYDKFRGVKIGLFALIPYAIFAVMLVLGKVMDIPFLAVAYRVLNPQYLHIFNALMAPGMSADPSSMFLSIVNVSYLSILAVVALNLFLPIYAGVVYNMGYRKVSVLHSIVYKKTKTKSSK</sequence>
<feature type="transmembrane region" description="Helical" evidence="1">
    <location>
        <begin position="80"/>
        <end position="101"/>
    </location>
</feature>